<comment type="subcellular location">
    <subcellularLocation>
        <location evidence="1">Membrane</location>
        <topology evidence="1">Multi-pass membrane protein</topology>
    </subcellularLocation>
</comment>
<organism evidence="9 10">
    <name type="scientific">Tepidibacter hydrothermalis</name>
    <dbReference type="NCBI Taxonomy" id="3036126"/>
    <lineage>
        <taxon>Bacteria</taxon>
        <taxon>Bacillati</taxon>
        <taxon>Bacillota</taxon>
        <taxon>Clostridia</taxon>
        <taxon>Peptostreptococcales</taxon>
        <taxon>Peptostreptococcaceae</taxon>
        <taxon>Tepidibacter</taxon>
    </lineage>
</organism>
<evidence type="ECO:0000313" key="10">
    <source>
        <dbReference type="Proteomes" id="UP001222800"/>
    </source>
</evidence>
<reference evidence="9 10" key="1">
    <citation type="submission" date="2023-03" db="EMBL/GenBank/DDBJ databases">
        <title>Complete genome sequence of Tepidibacter sp. SWIR-1, isolated from a deep-sea hydrothermal vent.</title>
        <authorList>
            <person name="Li X."/>
        </authorList>
    </citation>
    <scope>NUCLEOTIDE SEQUENCE [LARGE SCALE GENOMIC DNA]</scope>
    <source>
        <strain evidence="9 10">SWIR-1</strain>
    </source>
</reference>
<accession>A0ABY8EH12</accession>
<feature type="transmembrane region" description="Helical" evidence="8">
    <location>
        <begin position="219"/>
        <end position="241"/>
    </location>
</feature>
<dbReference type="Gene3D" id="1.20.1740.10">
    <property type="entry name" value="Amino acid/polyamine transporter I"/>
    <property type="match status" value="1"/>
</dbReference>
<dbReference type="Proteomes" id="UP001222800">
    <property type="component" value="Chromosome"/>
</dbReference>
<feature type="transmembrane region" description="Helical" evidence="8">
    <location>
        <begin position="84"/>
        <end position="106"/>
    </location>
</feature>
<evidence type="ECO:0000256" key="5">
    <source>
        <dbReference type="ARBA" id="ARBA00022692"/>
    </source>
</evidence>
<dbReference type="EMBL" id="CP120733">
    <property type="protein sequence ID" value="WFD10125.1"/>
    <property type="molecule type" value="Genomic_DNA"/>
</dbReference>
<dbReference type="PANTHER" id="PTHR34975:SF2">
    <property type="entry name" value="SPORE GERMINATION PROTEIN A2"/>
    <property type="match status" value="1"/>
</dbReference>
<feature type="transmembrane region" description="Helical" evidence="8">
    <location>
        <begin position="12"/>
        <end position="30"/>
    </location>
</feature>
<feature type="transmembrane region" description="Helical" evidence="8">
    <location>
        <begin position="307"/>
        <end position="323"/>
    </location>
</feature>
<evidence type="ECO:0000313" key="9">
    <source>
        <dbReference type="EMBL" id="WFD10125.1"/>
    </source>
</evidence>
<keyword evidence="5 8" id="KW-0812">Transmembrane</keyword>
<evidence type="ECO:0000256" key="1">
    <source>
        <dbReference type="ARBA" id="ARBA00004141"/>
    </source>
</evidence>
<name>A0ABY8EH12_9FIRM</name>
<evidence type="ECO:0000256" key="2">
    <source>
        <dbReference type="ARBA" id="ARBA00007998"/>
    </source>
</evidence>
<feature type="transmembrane region" description="Helical" evidence="8">
    <location>
        <begin position="185"/>
        <end position="207"/>
    </location>
</feature>
<keyword evidence="4" id="KW-0309">Germination</keyword>
<protein>
    <submittedName>
        <fullName evidence="9">Endospore germination permease</fullName>
    </submittedName>
</protein>
<keyword evidence="7 8" id="KW-0472">Membrane</keyword>
<feature type="transmembrane region" description="Helical" evidence="8">
    <location>
        <begin position="272"/>
        <end position="295"/>
    </location>
</feature>
<evidence type="ECO:0000256" key="6">
    <source>
        <dbReference type="ARBA" id="ARBA00022989"/>
    </source>
</evidence>
<feature type="transmembrane region" description="Helical" evidence="8">
    <location>
        <begin position="335"/>
        <end position="356"/>
    </location>
</feature>
<proteinExistence type="inferred from homology"/>
<gene>
    <name evidence="9" type="ORF">P4S50_17470</name>
</gene>
<evidence type="ECO:0000256" key="8">
    <source>
        <dbReference type="SAM" id="Phobius"/>
    </source>
</evidence>
<keyword evidence="6 8" id="KW-1133">Transmembrane helix</keyword>
<dbReference type="InterPro" id="IPR004761">
    <property type="entry name" value="Spore_GerAB"/>
</dbReference>
<dbReference type="Pfam" id="PF03845">
    <property type="entry name" value="Spore_permease"/>
    <property type="match status" value="1"/>
</dbReference>
<dbReference type="PANTHER" id="PTHR34975">
    <property type="entry name" value="SPORE GERMINATION PROTEIN A2"/>
    <property type="match status" value="1"/>
</dbReference>
<evidence type="ECO:0000256" key="7">
    <source>
        <dbReference type="ARBA" id="ARBA00023136"/>
    </source>
</evidence>
<comment type="similarity">
    <text evidence="2">Belongs to the amino acid-polyamine-organocation (APC) superfamily. Spore germination protein (SGP) (TC 2.A.3.9) family.</text>
</comment>
<feature type="transmembrane region" description="Helical" evidence="8">
    <location>
        <begin position="147"/>
        <end position="165"/>
    </location>
</feature>
<dbReference type="RefSeq" id="WP_277732102.1">
    <property type="nucleotide sequence ID" value="NZ_CP120733.1"/>
</dbReference>
<sequence>MISTKEKIGTSQMITLLISTILGVGILSLPRNLADKVQGSGFIIIIISTVICIFFGYCMYKVIYGFRNKSLMQISSDILTKPMAYLVCIIFILYYLVNISMVVRIFGEVVKMYMLEKTPIEVIIISILFVCAYSSKKGIEGIARISQIILFLMVVPIIFVFFFSLETADFTNLMPILNVKASQVFPTVFLTTFAFSGFETMLVLSIFMREPKDGFKIQWITLIVIGIVYIFFSVISIAVFGQVETTHLMWPTLTIVKVIDIPGAFLENLDALIMGTWTLNIFITLCVFLFCASLVIGDMFNCREINYFDYAIVPVVYILAMYPDNLAHVYDLLNSKYTVAVQLMVFAGIPLILFLFSRFSKKVKKA</sequence>
<keyword evidence="10" id="KW-1185">Reference proteome</keyword>
<dbReference type="NCBIfam" id="TIGR00912">
    <property type="entry name" value="2A0309"/>
    <property type="match status" value="1"/>
</dbReference>
<feature type="transmembrane region" description="Helical" evidence="8">
    <location>
        <begin position="42"/>
        <end position="63"/>
    </location>
</feature>
<feature type="transmembrane region" description="Helical" evidence="8">
    <location>
        <begin position="118"/>
        <end position="135"/>
    </location>
</feature>
<keyword evidence="3" id="KW-0813">Transport</keyword>
<evidence type="ECO:0000256" key="3">
    <source>
        <dbReference type="ARBA" id="ARBA00022448"/>
    </source>
</evidence>
<evidence type="ECO:0000256" key="4">
    <source>
        <dbReference type="ARBA" id="ARBA00022544"/>
    </source>
</evidence>